<organism evidence="1 2">
    <name type="scientific">Colocasia esculenta</name>
    <name type="common">Wild taro</name>
    <name type="synonym">Arum esculentum</name>
    <dbReference type="NCBI Taxonomy" id="4460"/>
    <lineage>
        <taxon>Eukaryota</taxon>
        <taxon>Viridiplantae</taxon>
        <taxon>Streptophyta</taxon>
        <taxon>Embryophyta</taxon>
        <taxon>Tracheophyta</taxon>
        <taxon>Spermatophyta</taxon>
        <taxon>Magnoliopsida</taxon>
        <taxon>Liliopsida</taxon>
        <taxon>Araceae</taxon>
        <taxon>Aroideae</taxon>
        <taxon>Colocasieae</taxon>
        <taxon>Colocasia</taxon>
    </lineage>
</organism>
<dbReference type="EMBL" id="NMUH01003098">
    <property type="protein sequence ID" value="MQM03794.1"/>
    <property type="molecule type" value="Genomic_DNA"/>
</dbReference>
<reference evidence="1" key="1">
    <citation type="submission" date="2017-07" db="EMBL/GenBank/DDBJ databases">
        <title>Taro Niue Genome Assembly and Annotation.</title>
        <authorList>
            <person name="Atibalentja N."/>
            <person name="Keating K."/>
            <person name="Fields C.J."/>
        </authorList>
    </citation>
    <scope>NUCLEOTIDE SEQUENCE</scope>
    <source>
        <strain evidence="1">Niue_2</strain>
        <tissue evidence="1">Leaf</tissue>
    </source>
</reference>
<evidence type="ECO:0000313" key="1">
    <source>
        <dbReference type="EMBL" id="MQM03794.1"/>
    </source>
</evidence>
<comment type="caution">
    <text evidence="1">The sequence shown here is derived from an EMBL/GenBank/DDBJ whole genome shotgun (WGS) entry which is preliminary data.</text>
</comment>
<evidence type="ECO:0000313" key="2">
    <source>
        <dbReference type="Proteomes" id="UP000652761"/>
    </source>
</evidence>
<gene>
    <name evidence="1" type="ORF">Taro_036578</name>
</gene>
<dbReference type="Proteomes" id="UP000652761">
    <property type="component" value="Unassembled WGS sequence"/>
</dbReference>
<keyword evidence="2" id="KW-1185">Reference proteome</keyword>
<accession>A0A843WI95</accession>
<protein>
    <submittedName>
        <fullName evidence="1">Uncharacterized protein</fullName>
    </submittedName>
</protein>
<sequence>MLLEAARRVRGGGGWCLAVLCKGGHGGLELSAVCRDPDLLGRRAMAVCWQLDAGDQMNAAGLGGCGDGPGQMVSRLGFKEENNPKPKPKIYKAKDKAFHDKHIHRKIFQVHDKVWLFNSRLRGNLMFRWDGPYTVVKVCDNGDVIILDKKIGYSFTVNGQRLKHFFESPSSMLLEAARRVRGGGSWCLAVLCKGGHGGLELSVVCRDPELLGRRAMAVHWQLDAGDQMKAAGLGGCGDGPGQMVSRLGWCGAGQGWFMRSGRGGDVQSWGGVVRS</sequence>
<proteinExistence type="predicted"/>
<name>A0A843WI95_COLES</name>
<dbReference type="AlphaFoldDB" id="A0A843WI95"/>
<dbReference type="OrthoDB" id="670199at2759"/>